<feature type="domain" description="C-type lectin" evidence="2">
    <location>
        <begin position="36"/>
        <end position="169"/>
    </location>
</feature>
<keyword evidence="4" id="KW-1185">Reference proteome</keyword>
<dbReference type="OMA" id="WIDAPCK"/>
<dbReference type="InterPro" id="IPR001304">
    <property type="entry name" value="C-type_lectin-like"/>
</dbReference>
<proteinExistence type="predicted"/>
<dbReference type="GO" id="GO:0030246">
    <property type="term" value="F:carbohydrate binding"/>
    <property type="evidence" value="ECO:0007669"/>
    <property type="project" value="UniProtKB-KW"/>
</dbReference>
<evidence type="ECO:0000313" key="4">
    <source>
        <dbReference type="Proteomes" id="UP000198287"/>
    </source>
</evidence>
<gene>
    <name evidence="3" type="ORF">Fcan01_16858</name>
</gene>
<dbReference type="AlphaFoldDB" id="A0A226DTA9"/>
<keyword evidence="3" id="KW-0430">Lectin</keyword>
<dbReference type="InterPro" id="IPR016186">
    <property type="entry name" value="C-type_lectin-like/link_sf"/>
</dbReference>
<dbReference type="PANTHER" id="PTHR22803">
    <property type="entry name" value="MANNOSE, PHOSPHOLIPASE, LECTIN RECEPTOR RELATED"/>
    <property type="match status" value="1"/>
</dbReference>
<dbReference type="SUPFAM" id="SSF56436">
    <property type="entry name" value="C-type lectin-like"/>
    <property type="match status" value="1"/>
</dbReference>
<dbReference type="InterPro" id="IPR016187">
    <property type="entry name" value="CTDL_fold"/>
</dbReference>
<sequence length="354" mass="40188">MSPHQKSLYFVVVVAVFLQVRQTASTTCGDDWTSFEDSKCFRFYDNFENKDVAAQTCSSIPTEPVNTARLVSVKSQPEQDFLNAWIYQELGVLNSIWLDGERFNSTHFVWADGDAMSFINWDDGFPTNQTGDNLCMEMSPKAGLKEVGATEDGKWKDVPCSKRNLVVCEKKPILTVPELRDIVYQLRDDQIQLRDDQNQLRANQIELLANQTQLRADQTQLRADQIQLRDNPVPIGFIYVQLPLHQSPQTLWPTVNWRDVSSSYAGLFFRTEGGTAAAFGTVQAESSNRLSDVSYYWFIEVLPIAITVPSTEWSSYVFSGLPPPTNNLYGGLRFKNTGSETRPRNMAVRVWVRV</sequence>
<comment type="caution">
    <text evidence="3">The sequence shown here is derived from an EMBL/GenBank/DDBJ whole genome shotgun (WGS) entry which is preliminary data.</text>
</comment>
<protein>
    <submittedName>
        <fullName evidence="3">C-type lectin lectoxin-Lio1</fullName>
    </submittedName>
</protein>
<dbReference type="SMART" id="SM00034">
    <property type="entry name" value="CLECT"/>
    <property type="match status" value="1"/>
</dbReference>
<evidence type="ECO:0000256" key="1">
    <source>
        <dbReference type="SAM" id="SignalP"/>
    </source>
</evidence>
<evidence type="ECO:0000313" key="3">
    <source>
        <dbReference type="EMBL" id="OXA48064.1"/>
    </source>
</evidence>
<feature type="chain" id="PRO_5012827400" evidence="1">
    <location>
        <begin position="27"/>
        <end position="354"/>
    </location>
</feature>
<dbReference type="Proteomes" id="UP000198287">
    <property type="component" value="Unassembled WGS sequence"/>
</dbReference>
<reference evidence="3 4" key="1">
    <citation type="submission" date="2015-12" db="EMBL/GenBank/DDBJ databases">
        <title>The genome of Folsomia candida.</title>
        <authorList>
            <person name="Faddeeva A."/>
            <person name="Derks M.F."/>
            <person name="Anvar Y."/>
            <person name="Smit S."/>
            <person name="Van Straalen N."/>
            <person name="Roelofs D."/>
        </authorList>
    </citation>
    <scope>NUCLEOTIDE SEQUENCE [LARGE SCALE GENOMIC DNA]</scope>
    <source>
        <strain evidence="3 4">VU population</strain>
        <tissue evidence="3">Whole body</tissue>
    </source>
</reference>
<evidence type="ECO:0000259" key="2">
    <source>
        <dbReference type="PROSITE" id="PS50041"/>
    </source>
</evidence>
<dbReference type="Gene3D" id="3.10.100.10">
    <property type="entry name" value="Mannose-Binding Protein A, subunit A"/>
    <property type="match status" value="1"/>
</dbReference>
<dbReference type="InterPro" id="IPR050111">
    <property type="entry name" value="C-type_lectin/snaclec_domain"/>
</dbReference>
<name>A0A226DTA9_FOLCA</name>
<keyword evidence="1" id="KW-0732">Signal</keyword>
<dbReference type="OrthoDB" id="6503162at2759"/>
<dbReference type="Pfam" id="PF00059">
    <property type="entry name" value="Lectin_C"/>
    <property type="match status" value="1"/>
</dbReference>
<feature type="signal peptide" evidence="1">
    <location>
        <begin position="1"/>
        <end position="26"/>
    </location>
</feature>
<dbReference type="PROSITE" id="PS50041">
    <property type="entry name" value="C_TYPE_LECTIN_2"/>
    <property type="match status" value="1"/>
</dbReference>
<dbReference type="CDD" id="cd00037">
    <property type="entry name" value="CLECT"/>
    <property type="match status" value="1"/>
</dbReference>
<accession>A0A226DTA9</accession>
<dbReference type="EMBL" id="LNIX01000012">
    <property type="protein sequence ID" value="OXA48064.1"/>
    <property type="molecule type" value="Genomic_DNA"/>
</dbReference>
<organism evidence="3 4">
    <name type="scientific">Folsomia candida</name>
    <name type="common">Springtail</name>
    <dbReference type="NCBI Taxonomy" id="158441"/>
    <lineage>
        <taxon>Eukaryota</taxon>
        <taxon>Metazoa</taxon>
        <taxon>Ecdysozoa</taxon>
        <taxon>Arthropoda</taxon>
        <taxon>Hexapoda</taxon>
        <taxon>Collembola</taxon>
        <taxon>Entomobryomorpha</taxon>
        <taxon>Isotomoidea</taxon>
        <taxon>Isotomidae</taxon>
        <taxon>Proisotominae</taxon>
        <taxon>Folsomia</taxon>
    </lineage>
</organism>